<evidence type="ECO:0000313" key="3">
    <source>
        <dbReference type="Proteomes" id="UP001189429"/>
    </source>
</evidence>
<name>A0ABN9WEW0_9DINO</name>
<feature type="compositionally biased region" description="Pro residues" evidence="1">
    <location>
        <begin position="236"/>
        <end position="253"/>
    </location>
</feature>
<organism evidence="2 3">
    <name type="scientific">Prorocentrum cordatum</name>
    <dbReference type="NCBI Taxonomy" id="2364126"/>
    <lineage>
        <taxon>Eukaryota</taxon>
        <taxon>Sar</taxon>
        <taxon>Alveolata</taxon>
        <taxon>Dinophyceae</taxon>
        <taxon>Prorocentrales</taxon>
        <taxon>Prorocentraceae</taxon>
        <taxon>Prorocentrum</taxon>
    </lineage>
</organism>
<feature type="region of interest" description="Disordered" evidence="1">
    <location>
        <begin position="147"/>
        <end position="206"/>
    </location>
</feature>
<feature type="region of interest" description="Disordered" evidence="1">
    <location>
        <begin position="1"/>
        <end position="123"/>
    </location>
</feature>
<feature type="compositionally biased region" description="Basic and acidic residues" evidence="1">
    <location>
        <begin position="60"/>
        <end position="106"/>
    </location>
</feature>
<accession>A0ABN9WEW0</accession>
<dbReference type="Proteomes" id="UP001189429">
    <property type="component" value="Unassembled WGS sequence"/>
</dbReference>
<feature type="region of interest" description="Disordered" evidence="1">
    <location>
        <begin position="231"/>
        <end position="256"/>
    </location>
</feature>
<proteinExistence type="predicted"/>
<evidence type="ECO:0000313" key="2">
    <source>
        <dbReference type="EMBL" id="CAK0884910.1"/>
    </source>
</evidence>
<keyword evidence="3" id="KW-1185">Reference proteome</keyword>
<evidence type="ECO:0008006" key="4">
    <source>
        <dbReference type="Google" id="ProtNLM"/>
    </source>
</evidence>
<gene>
    <name evidence="2" type="ORF">PCOR1329_LOCUS66674</name>
</gene>
<feature type="compositionally biased region" description="Basic and acidic residues" evidence="1">
    <location>
        <begin position="158"/>
        <end position="194"/>
    </location>
</feature>
<reference evidence="2" key="1">
    <citation type="submission" date="2023-10" db="EMBL/GenBank/DDBJ databases">
        <authorList>
            <person name="Chen Y."/>
            <person name="Shah S."/>
            <person name="Dougan E. K."/>
            <person name="Thang M."/>
            <person name="Chan C."/>
        </authorList>
    </citation>
    <scope>NUCLEOTIDE SEQUENCE [LARGE SCALE GENOMIC DNA]</scope>
</reference>
<sequence length="287" mass="31776">MSKRFVPVSDPEKPRTEQDEEGLRKHRQFDTPHAKLKDDLNKPRAPREDNNHPGKPTGKLAKDKDQLWRKKEEIHAKNNLFDKQKTWGRETFDYSNPEEARADGKGDRKKKPGEVHWGVKGSFGGRGEDTGVLILQRGEVDQRMELNDKGLWVKKKKEAGADDGADKPKVDEAAQRDLLRAAPSREDPRLEAAKQKGRGGPDAAAKALQALQARRAVEKKVQDKGFLLASSSSFLLPPPPPPSPPSPSPPPPLLSLTNGQLVQNTRRCSSVLLLLLSVAVLLLPPHA</sequence>
<comment type="caution">
    <text evidence="2">The sequence shown here is derived from an EMBL/GenBank/DDBJ whole genome shotgun (WGS) entry which is preliminary data.</text>
</comment>
<feature type="compositionally biased region" description="Basic and acidic residues" evidence="1">
    <location>
        <begin position="10"/>
        <end position="52"/>
    </location>
</feature>
<evidence type="ECO:0000256" key="1">
    <source>
        <dbReference type="SAM" id="MobiDB-lite"/>
    </source>
</evidence>
<protein>
    <recommendedName>
        <fullName evidence="4">Pre-mRNA-splicing factor SLU7</fullName>
    </recommendedName>
</protein>
<dbReference type="EMBL" id="CAUYUJ010018604">
    <property type="protein sequence ID" value="CAK0884910.1"/>
    <property type="molecule type" value="Genomic_DNA"/>
</dbReference>